<keyword evidence="1" id="KW-0131">Cell cycle</keyword>
<protein>
    <recommendedName>
        <fullName evidence="1">Sister chromatid cohesion protein</fullName>
    </recommendedName>
</protein>
<dbReference type="Proteomes" id="UP001255856">
    <property type="component" value="Unassembled WGS sequence"/>
</dbReference>
<evidence type="ECO:0000256" key="1">
    <source>
        <dbReference type="RuleBase" id="RU364107"/>
    </source>
</evidence>
<dbReference type="GO" id="GO:0090694">
    <property type="term" value="C:Scc2-Scc4 cohesin loading complex"/>
    <property type="evidence" value="ECO:0007669"/>
    <property type="project" value="TreeGrafter"/>
</dbReference>
<comment type="caution">
    <text evidence="4">The sequence shown here is derived from an EMBL/GenBank/DDBJ whole genome shotgun (WGS) entry which is preliminary data.</text>
</comment>
<feature type="region of interest" description="Disordered" evidence="2">
    <location>
        <begin position="235"/>
        <end position="254"/>
    </location>
</feature>
<dbReference type="InterPro" id="IPR011989">
    <property type="entry name" value="ARM-like"/>
</dbReference>
<feature type="compositionally biased region" description="Low complexity" evidence="2">
    <location>
        <begin position="1271"/>
        <end position="1304"/>
    </location>
</feature>
<dbReference type="SUPFAM" id="SSF48371">
    <property type="entry name" value="ARM repeat"/>
    <property type="match status" value="1"/>
</dbReference>
<dbReference type="EMBL" id="JASFZW010000005">
    <property type="protein sequence ID" value="KAK2078028.1"/>
    <property type="molecule type" value="Genomic_DNA"/>
</dbReference>
<dbReference type="PANTHER" id="PTHR21704">
    <property type="entry name" value="NIPPED-B-LIKE PROTEIN DELANGIN SCC2-RELATED"/>
    <property type="match status" value="1"/>
</dbReference>
<dbReference type="InterPro" id="IPR016024">
    <property type="entry name" value="ARM-type_fold"/>
</dbReference>
<comment type="subcellular location">
    <subcellularLocation>
        <location evidence="1">Nucleus</location>
    </subcellularLocation>
</comment>
<gene>
    <name evidence="4" type="ORF">QBZ16_003896</name>
</gene>
<feature type="compositionally biased region" description="Low complexity" evidence="2">
    <location>
        <begin position="1238"/>
        <end position="1247"/>
    </location>
</feature>
<accession>A0AAD9II82</accession>
<dbReference type="InterPro" id="IPR033031">
    <property type="entry name" value="Scc2/Nipped-B"/>
</dbReference>
<dbReference type="GO" id="GO:1990414">
    <property type="term" value="P:replication-born double-strand break repair via sister chromatid exchange"/>
    <property type="evidence" value="ECO:0007669"/>
    <property type="project" value="TreeGrafter"/>
</dbReference>
<feature type="region of interest" description="Disordered" evidence="2">
    <location>
        <begin position="1214"/>
        <end position="1330"/>
    </location>
</feature>
<proteinExistence type="inferred from homology"/>
<dbReference type="Gene3D" id="1.25.10.10">
    <property type="entry name" value="Leucine-rich Repeat Variant"/>
    <property type="match status" value="1"/>
</dbReference>
<keyword evidence="1" id="KW-0677">Repeat</keyword>
<feature type="compositionally biased region" description="Acidic residues" evidence="2">
    <location>
        <begin position="1305"/>
        <end position="1319"/>
    </location>
</feature>
<organism evidence="4 5">
    <name type="scientific">Prototheca wickerhamii</name>
    <dbReference type="NCBI Taxonomy" id="3111"/>
    <lineage>
        <taxon>Eukaryota</taxon>
        <taxon>Viridiplantae</taxon>
        <taxon>Chlorophyta</taxon>
        <taxon>core chlorophytes</taxon>
        <taxon>Trebouxiophyceae</taxon>
        <taxon>Chlorellales</taxon>
        <taxon>Chlorellaceae</taxon>
        <taxon>Prototheca</taxon>
    </lineage>
</organism>
<dbReference type="GO" id="GO:0003682">
    <property type="term" value="F:chromatin binding"/>
    <property type="evidence" value="ECO:0007669"/>
    <property type="project" value="TreeGrafter"/>
</dbReference>
<dbReference type="GO" id="GO:0061775">
    <property type="term" value="F:cohesin loader activity"/>
    <property type="evidence" value="ECO:0007669"/>
    <property type="project" value="InterPro"/>
</dbReference>
<sequence>MAHLASLVRHTHTFVTKHGVPVPGTLFSGGLAALTDAILHVFGEAPAAASAELTMNSSDLVGAIIAGTGDAQQQTELVSRCVKLGLPWSAAGKPAPSSVLFVVAAAASAVQAAASLPSADAAGRCLTHVASAAAAMGRADKAAAEREGRSIALSVLPELERAGRTMPAAICLLHRAAPALVRHAKDAARSALSAAGLQAAAALLQHQKLEDGSGPPDGGAIFTLSAVYMELANQADSSSTTSGDTEPGSNGDGSATQWLNDYLLRANLLLTQRGGPGAPIGDLGALLARCCARQLVRAQSFALQWILTAAEQDQLAPGTRARALRSLGEVVAEAGAAQAGKPAVQAVVEASVTSEAPVVREAAVAVASALLCRAGDGIERWFESILLAARDVSPGVRKAAVRALVDGFLRPQRPDAVCKSSTDEEASTSAPGASEHSHETRAACQVVLRAADAEDGVRAAAAEALRDYLFAPALAGGGAYPAPQGVDRSELGARRFASVAAAVRTAAGRAFQLPLAADHPLRRAVAGSVGGADAGALEGVARALLRSALRALSSAADEASGAAAALPSVLALHALAEAERDARASKKPVECAWSLAALPLDRLFAYLRDAEPPSADREGADFRLCVLTLVECAVEQRNRGARSAPRLPRELPETLVSLVNRHSFVQVVGAACRALCALAQASAAASLAVSKLAAAYQGLLQASRADQGTAHAGRFCFILGQLCRYGGRQALADGALDGVVAALRGVLDDADRALPDRETALQSLLGLALAFPDVLDGPASPVASALAAGLHPTASLGLQARALGGLAALLEGAEADGARRGDAARAAPATLAQANGSEDSELSVRVSGALQAHWEDVLRLALTPAPRGGRATEAPVAAAEVRSRALAVMDVALRGGLVGPWTALPALVALAFDPRAETAARALRVLEALARRHGAYVSSDRVVAGLRAAAVTYTGLDADALEALVAVAAAGAEGLFTRLVAPHAQLRTTTVKTVLDHFEKAVAADEQGAAGDASGIAAAEGGGVFPGEVDAIACAAPAGHNKTTMSQASVSDFRSTVFLASFLAHLPLRNGDEACRLLCKSQRILALRGDAVVSRRRDRGDAAPHAAPRPAPGQLLPLAVLARLRAWLQRTYAISDERVALYATGAAERRRAEERTALHGAGATAQLADLVPCEVLPGLVLGAAGGSDSATDAWAQVQKVEEAILGAEQALEEQGWAGTPPGGTPSERAPPRASTQLASRGAKTAGTARRRPERRAREETPRAAGNGATEAASLASRRQSARLASARPSSRLTRSLARQVASDGSSEDESGSGSDDADWSPDLPRKRLRL</sequence>
<comment type="similarity">
    <text evidence="1">Belongs to the SCC2/Nipped-B family.</text>
</comment>
<evidence type="ECO:0000313" key="4">
    <source>
        <dbReference type="EMBL" id="KAK2078028.1"/>
    </source>
</evidence>
<keyword evidence="1" id="KW-0539">Nucleus</keyword>
<dbReference type="GO" id="GO:0034087">
    <property type="term" value="P:establishment of mitotic sister chromatid cohesion"/>
    <property type="evidence" value="ECO:0007669"/>
    <property type="project" value="TreeGrafter"/>
</dbReference>
<feature type="domain" description="Sister chromatid cohesion C-terminal" evidence="3">
    <location>
        <begin position="879"/>
        <end position="1078"/>
    </location>
</feature>
<name>A0AAD9II82_PROWI</name>
<evidence type="ECO:0000313" key="5">
    <source>
        <dbReference type="Proteomes" id="UP001255856"/>
    </source>
</evidence>
<dbReference type="GO" id="GO:0010468">
    <property type="term" value="P:regulation of gene expression"/>
    <property type="evidence" value="ECO:0007669"/>
    <property type="project" value="InterPro"/>
</dbReference>
<feature type="region of interest" description="Disordered" evidence="2">
    <location>
        <begin position="415"/>
        <end position="439"/>
    </location>
</feature>
<dbReference type="Pfam" id="PF12830">
    <property type="entry name" value="Nipped-B_C"/>
    <property type="match status" value="1"/>
</dbReference>
<dbReference type="GO" id="GO:0071169">
    <property type="term" value="P:establishment of protein localization to chromatin"/>
    <property type="evidence" value="ECO:0007669"/>
    <property type="project" value="TreeGrafter"/>
</dbReference>
<reference evidence="4" key="1">
    <citation type="submission" date="2021-01" db="EMBL/GenBank/DDBJ databases">
        <authorList>
            <person name="Eckstrom K.M.E."/>
        </authorList>
    </citation>
    <scope>NUCLEOTIDE SEQUENCE</scope>
    <source>
        <strain evidence="4">UVCC 0001</strain>
    </source>
</reference>
<evidence type="ECO:0000259" key="3">
    <source>
        <dbReference type="Pfam" id="PF12830"/>
    </source>
</evidence>
<dbReference type="InterPro" id="IPR024986">
    <property type="entry name" value="Nipped-B_C"/>
</dbReference>
<dbReference type="GO" id="GO:0140588">
    <property type="term" value="P:chromatin looping"/>
    <property type="evidence" value="ECO:0007669"/>
    <property type="project" value="InterPro"/>
</dbReference>
<keyword evidence="5" id="KW-1185">Reference proteome</keyword>
<evidence type="ECO:0000256" key="2">
    <source>
        <dbReference type="SAM" id="MobiDB-lite"/>
    </source>
</evidence>
<dbReference type="PANTHER" id="PTHR21704:SF18">
    <property type="entry name" value="NIPPED-B-LIKE PROTEIN"/>
    <property type="match status" value="1"/>
</dbReference>